<reference evidence="2" key="1">
    <citation type="journal article" date="2020" name="Stud. Mycol.">
        <title>101 Dothideomycetes genomes: a test case for predicting lifestyles and emergence of pathogens.</title>
        <authorList>
            <person name="Haridas S."/>
            <person name="Albert R."/>
            <person name="Binder M."/>
            <person name="Bloem J."/>
            <person name="Labutti K."/>
            <person name="Salamov A."/>
            <person name="Andreopoulos B."/>
            <person name="Baker S."/>
            <person name="Barry K."/>
            <person name="Bills G."/>
            <person name="Bluhm B."/>
            <person name="Cannon C."/>
            <person name="Castanera R."/>
            <person name="Culley D."/>
            <person name="Daum C."/>
            <person name="Ezra D."/>
            <person name="Gonzalez J."/>
            <person name="Henrissat B."/>
            <person name="Kuo A."/>
            <person name="Liang C."/>
            <person name="Lipzen A."/>
            <person name="Lutzoni F."/>
            <person name="Magnuson J."/>
            <person name="Mondo S."/>
            <person name="Nolan M."/>
            <person name="Ohm R."/>
            <person name="Pangilinan J."/>
            <person name="Park H.-J."/>
            <person name="Ramirez L."/>
            <person name="Alfaro M."/>
            <person name="Sun H."/>
            <person name="Tritt A."/>
            <person name="Yoshinaga Y."/>
            <person name="Zwiers L.-H."/>
            <person name="Turgeon B."/>
            <person name="Goodwin S."/>
            <person name="Spatafora J."/>
            <person name="Crous P."/>
            <person name="Grigoriev I."/>
        </authorList>
    </citation>
    <scope>NUCLEOTIDE SEQUENCE</scope>
    <source>
        <strain evidence="2">CBS 161.51</strain>
    </source>
</reference>
<dbReference type="Proteomes" id="UP000800038">
    <property type="component" value="Unassembled WGS sequence"/>
</dbReference>
<name>A0A6A5T7W3_9PLEO</name>
<dbReference type="AlphaFoldDB" id="A0A6A5T7W3"/>
<keyword evidence="3" id="KW-1185">Reference proteome</keyword>
<dbReference type="PROSITE" id="PS50006">
    <property type="entry name" value="FHA_DOMAIN"/>
    <property type="match status" value="1"/>
</dbReference>
<dbReference type="EMBL" id="ML975997">
    <property type="protein sequence ID" value="KAF1947799.1"/>
    <property type="molecule type" value="Genomic_DNA"/>
</dbReference>
<accession>A0A6A5T7W3</accession>
<dbReference type="InterPro" id="IPR000253">
    <property type="entry name" value="FHA_dom"/>
</dbReference>
<feature type="domain" description="FHA" evidence="1">
    <location>
        <begin position="18"/>
        <end position="74"/>
    </location>
</feature>
<proteinExistence type="predicted"/>
<protein>
    <recommendedName>
        <fullName evidence="1">FHA domain-containing protein</fullName>
    </recommendedName>
</protein>
<evidence type="ECO:0000259" key="1">
    <source>
        <dbReference type="PROSITE" id="PS50006"/>
    </source>
</evidence>
<gene>
    <name evidence="2" type="ORF">EJ02DRAFT_5220</name>
</gene>
<organism evidence="2 3">
    <name type="scientific">Clathrospora elynae</name>
    <dbReference type="NCBI Taxonomy" id="706981"/>
    <lineage>
        <taxon>Eukaryota</taxon>
        <taxon>Fungi</taxon>
        <taxon>Dikarya</taxon>
        <taxon>Ascomycota</taxon>
        <taxon>Pezizomycotina</taxon>
        <taxon>Dothideomycetes</taxon>
        <taxon>Pleosporomycetidae</taxon>
        <taxon>Pleosporales</taxon>
        <taxon>Diademaceae</taxon>
        <taxon>Clathrospora</taxon>
    </lineage>
</organism>
<evidence type="ECO:0000313" key="3">
    <source>
        <dbReference type="Proteomes" id="UP000800038"/>
    </source>
</evidence>
<sequence>MSGQERQSSAFRWWSWLVDVGRISQIRCSAHAVDPESTSIHYRRHSRWRLQQQRPFLKLLDGTFMGIFLSGTRRTRHRQARCEVRSSRLSLGKLER</sequence>
<evidence type="ECO:0000313" key="2">
    <source>
        <dbReference type="EMBL" id="KAF1947799.1"/>
    </source>
</evidence>